<name>A0ABQ1PQ39_9BACI</name>
<proteinExistence type="predicted"/>
<protein>
    <submittedName>
        <fullName evidence="1">Uncharacterized protein</fullName>
    </submittedName>
</protein>
<keyword evidence="2" id="KW-1185">Reference proteome</keyword>
<dbReference type="Proteomes" id="UP000642571">
    <property type="component" value="Unassembled WGS sequence"/>
</dbReference>
<evidence type="ECO:0000313" key="2">
    <source>
        <dbReference type="Proteomes" id="UP000642571"/>
    </source>
</evidence>
<comment type="caution">
    <text evidence="1">The sequence shown here is derived from an EMBL/GenBank/DDBJ whole genome shotgun (WGS) entry which is preliminary data.</text>
</comment>
<sequence>MGRGQKIARMLYELEIIVYNRTNIVGNRKGRMLWRIKTKNYTKKKYLKTLFIGMYTFEIASFGT</sequence>
<organism evidence="1 2">
    <name type="scientific">Pontibacillus salipaludis</name>
    <dbReference type="NCBI Taxonomy" id="1697394"/>
    <lineage>
        <taxon>Bacteria</taxon>
        <taxon>Bacillati</taxon>
        <taxon>Bacillota</taxon>
        <taxon>Bacilli</taxon>
        <taxon>Bacillales</taxon>
        <taxon>Bacillaceae</taxon>
        <taxon>Pontibacillus</taxon>
    </lineage>
</organism>
<gene>
    <name evidence="1" type="ORF">GCM10011389_05280</name>
</gene>
<reference evidence="2" key="1">
    <citation type="journal article" date="2019" name="Int. J. Syst. Evol. Microbiol.">
        <title>The Global Catalogue of Microorganisms (GCM) 10K type strain sequencing project: providing services to taxonomists for standard genome sequencing and annotation.</title>
        <authorList>
            <consortium name="The Broad Institute Genomics Platform"/>
            <consortium name="The Broad Institute Genome Sequencing Center for Infectious Disease"/>
            <person name="Wu L."/>
            <person name="Ma J."/>
        </authorList>
    </citation>
    <scope>NUCLEOTIDE SEQUENCE [LARGE SCALE GENOMIC DNA]</scope>
    <source>
        <strain evidence="2">CGMCC 1.15353</strain>
    </source>
</reference>
<evidence type="ECO:0000313" key="1">
    <source>
        <dbReference type="EMBL" id="GGD00969.1"/>
    </source>
</evidence>
<dbReference type="EMBL" id="BMIN01000002">
    <property type="protein sequence ID" value="GGD00969.1"/>
    <property type="molecule type" value="Genomic_DNA"/>
</dbReference>
<accession>A0ABQ1PQ39</accession>